<keyword evidence="2" id="KW-1133">Transmembrane helix</keyword>
<gene>
    <name evidence="4" type="ORF">B0I31_103658</name>
</gene>
<keyword evidence="5" id="KW-1185">Reference proteome</keyword>
<evidence type="ECO:0000256" key="3">
    <source>
        <dbReference type="SAM" id="SignalP"/>
    </source>
</evidence>
<evidence type="ECO:0000313" key="5">
    <source>
        <dbReference type="Proteomes" id="UP000241118"/>
    </source>
</evidence>
<reference evidence="4 5" key="1">
    <citation type="submission" date="2018-03" db="EMBL/GenBank/DDBJ databases">
        <title>Genomic Encyclopedia of Type Strains, Phase III (KMG-III): the genomes of soil and plant-associated and newly described type strains.</title>
        <authorList>
            <person name="Whitman W."/>
        </authorList>
    </citation>
    <scope>NUCLEOTIDE SEQUENCE [LARGE SCALE GENOMIC DNA]</scope>
    <source>
        <strain evidence="4 5">CGMCC 4.7097</strain>
    </source>
</reference>
<dbReference type="RefSeq" id="WP_106615265.1">
    <property type="nucleotide sequence ID" value="NZ_PYAX01000003.1"/>
</dbReference>
<evidence type="ECO:0000256" key="2">
    <source>
        <dbReference type="SAM" id="Phobius"/>
    </source>
</evidence>
<evidence type="ECO:0008006" key="6">
    <source>
        <dbReference type="Google" id="ProtNLM"/>
    </source>
</evidence>
<sequence length="236" mass="23898">MRMTTRRLFGAAALLALSTAGLLGGTASATSDTLDPGDDRAVVAEGNVDVGQPGNACDVVGLPGEEMTLQTGFTVEGTDITITAHPEGYVLTGVVVKGGNAYNVYASEDLGELAWEDLHPPINSSGGPAGISHWFVCAEKDETVTTTTTAPETTTDEVVPTTTDEPAPTTTTTTTDSVAVTPTTTSAPAAVAGASNEGDLANTGYDGGWMLIAGLGLVAAGAAFVASPKLRTLLRR</sequence>
<protein>
    <recommendedName>
        <fullName evidence="6">LPXTG-motif cell wall-anchored protein</fullName>
    </recommendedName>
</protein>
<proteinExistence type="predicted"/>
<organism evidence="4 5">
    <name type="scientific">Saccharothrix carnea</name>
    <dbReference type="NCBI Taxonomy" id="1280637"/>
    <lineage>
        <taxon>Bacteria</taxon>
        <taxon>Bacillati</taxon>
        <taxon>Actinomycetota</taxon>
        <taxon>Actinomycetes</taxon>
        <taxon>Pseudonocardiales</taxon>
        <taxon>Pseudonocardiaceae</taxon>
        <taxon>Saccharothrix</taxon>
    </lineage>
</organism>
<feature type="transmembrane region" description="Helical" evidence="2">
    <location>
        <begin position="207"/>
        <end position="226"/>
    </location>
</feature>
<accession>A0A2P8IEJ9</accession>
<evidence type="ECO:0000313" key="4">
    <source>
        <dbReference type="EMBL" id="PSL56898.1"/>
    </source>
</evidence>
<comment type="caution">
    <text evidence="4">The sequence shown here is derived from an EMBL/GenBank/DDBJ whole genome shotgun (WGS) entry which is preliminary data.</text>
</comment>
<keyword evidence="2" id="KW-0812">Transmembrane</keyword>
<feature type="signal peptide" evidence="3">
    <location>
        <begin position="1"/>
        <end position="29"/>
    </location>
</feature>
<evidence type="ECO:0000256" key="1">
    <source>
        <dbReference type="SAM" id="MobiDB-lite"/>
    </source>
</evidence>
<feature type="chain" id="PRO_5015134452" description="LPXTG-motif cell wall-anchored protein" evidence="3">
    <location>
        <begin position="30"/>
        <end position="236"/>
    </location>
</feature>
<dbReference type="AlphaFoldDB" id="A0A2P8IEJ9"/>
<keyword evidence="3" id="KW-0732">Signal</keyword>
<dbReference type="EMBL" id="PYAX01000003">
    <property type="protein sequence ID" value="PSL56898.1"/>
    <property type="molecule type" value="Genomic_DNA"/>
</dbReference>
<dbReference type="Proteomes" id="UP000241118">
    <property type="component" value="Unassembled WGS sequence"/>
</dbReference>
<keyword evidence="2" id="KW-0472">Membrane</keyword>
<name>A0A2P8IEJ9_SACCR</name>
<feature type="region of interest" description="Disordered" evidence="1">
    <location>
        <begin position="144"/>
        <end position="176"/>
    </location>
</feature>